<proteinExistence type="predicted"/>
<dbReference type="RefSeq" id="WP_226385336.1">
    <property type="nucleotide sequence ID" value="NZ_JADCKA010000008.1"/>
</dbReference>
<evidence type="ECO:0000256" key="1">
    <source>
        <dbReference type="SAM" id="MobiDB-lite"/>
    </source>
</evidence>
<dbReference type="EMBL" id="JADCKA010000008">
    <property type="protein sequence ID" value="MBE5035686.1"/>
    <property type="molecule type" value="Genomic_DNA"/>
</dbReference>
<comment type="caution">
    <text evidence="3">The sequence shown here is derived from an EMBL/GenBank/DDBJ whole genome shotgun (WGS) entry which is preliminary data.</text>
</comment>
<reference evidence="3 4" key="1">
    <citation type="submission" date="2020-10" db="EMBL/GenBank/DDBJ databases">
        <title>ChiBAC.</title>
        <authorList>
            <person name="Zenner C."/>
            <person name="Hitch T.C.A."/>
            <person name="Clavel T."/>
        </authorList>
    </citation>
    <scope>NUCLEOTIDE SEQUENCE [LARGE SCALE GENOMIC DNA]</scope>
    <source>
        <strain evidence="3 4">DSM 108706</strain>
    </source>
</reference>
<dbReference type="InterPro" id="IPR056083">
    <property type="entry name" value="DUF7666"/>
</dbReference>
<dbReference type="Pfam" id="PF24703">
    <property type="entry name" value="DUF7666"/>
    <property type="match status" value="1"/>
</dbReference>
<sequence>MKIKGMDKNMQCRGFQFEVGKEYKKDNNGRPLELCSDTVFHYCNSLRDVNCFYDVAASDNRFFEIEVLGEEITDGTKCGSDHIKIIREITGEELNILKGLINGNTGVFNSGISNSGDSNSGYGNSGNSNSGNRNSGNSNSGDRNSGNSNSGNWNSGISNSGDRNSGNSNSGDWNSGNRNSGNMNSGDCNSGDWNSGDWNSGDSNSGDRNSGNSNSGYGNKCDGSNGVFCTEEDMDIRIFNKPSGMSLRDFYRSKYYNALCSAPFILTDWVEYTDEEKAEDEDKALIGGYLKTYTMEEAWANWWEEMTQGNKEIIKSIPNFDAEIFKKITGIEVKQEDTDE</sequence>
<dbReference type="Proteomes" id="UP001516588">
    <property type="component" value="Unassembled WGS sequence"/>
</dbReference>
<evidence type="ECO:0000313" key="4">
    <source>
        <dbReference type="Proteomes" id="UP001516588"/>
    </source>
</evidence>
<gene>
    <name evidence="3" type="ORF">INF20_05255</name>
</gene>
<protein>
    <recommendedName>
        <fullName evidence="2">DUF7666 domain-containing protein</fullName>
    </recommendedName>
</protein>
<evidence type="ECO:0000313" key="3">
    <source>
        <dbReference type="EMBL" id="MBE5035686.1"/>
    </source>
</evidence>
<organism evidence="3 4">
    <name type="scientific">Gallibacter intestinalis</name>
    <dbReference type="NCBI Taxonomy" id="2779356"/>
    <lineage>
        <taxon>Bacteria</taxon>
        <taxon>Bacillati</taxon>
        <taxon>Bacillota</taxon>
        <taxon>Clostridia</taxon>
        <taxon>Eubacteriales</taxon>
        <taxon>Eubacteriaceae</taxon>
        <taxon>Gallibacter</taxon>
    </lineage>
</organism>
<name>A0ABR9QXV3_9FIRM</name>
<feature type="domain" description="DUF7666" evidence="2">
    <location>
        <begin position="3"/>
        <end position="94"/>
    </location>
</feature>
<dbReference type="Pfam" id="PF01469">
    <property type="entry name" value="Pentapeptide_2"/>
    <property type="match status" value="2"/>
</dbReference>
<evidence type="ECO:0000259" key="2">
    <source>
        <dbReference type="Pfam" id="PF24703"/>
    </source>
</evidence>
<keyword evidence="4" id="KW-1185">Reference proteome</keyword>
<accession>A0ABR9QXV3</accession>
<dbReference type="InterPro" id="IPR002989">
    <property type="entry name" value="Mycobac_pentapep"/>
</dbReference>
<feature type="region of interest" description="Disordered" evidence="1">
    <location>
        <begin position="118"/>
        <end position="217"/>
    </location>
</feature>